<keyword evidence="1" id="KW-0732">Signal</keyword>
<evidence type="ECO:0000313" key="2">
    <source>
        <dbReference type="EMBL" id="GFE65028.1"/>
    </source>
</evidence>
<dbReference type="EMBL" id="BLJE01000002">
    <property type="protein sequence ID" value="GFE65028.1"/>
    <property type="molecule type" value="Genomic_DNA"/>
</dbReference>
<sequence>MKRTSLTVVLAFLAGTGAAVANSQLEASVARELPRYGFADVDVSRLSTGQLAHINHLLHSNRGTSEIRGLIGAVLGKSVIRRYRM</sequence>
<reference evidence="2 3" key="1">
    <citation type="submission" date="2019-12" db="EMBL/GenBank/DDBJ databases">
        <title>Litoreibacter badius sp. nov., a novel bacteriochlorophyll a-containing bacterium in the genus Litoreibacter.</title>
        <authorList>
            <person name="Kanamuro M."/>
            <person name="Takabe Y."/>
            <person name="Mori K."/>
            <person name="Takaichi S."/>
            <person name="Hanada S."/>
        </authorList>
    </citation>
    <scope>NUCLEOTIDE SEQUENCE [LARGE SCALE GENOMIC DNA]</scope>
    <source>
        <strain evidence="2 3">K6</strain>
    </source>
</reference>
<comment type="caution">
    <text evidence="2">The sequence shown here is derived from an EMBL/GenBank/DDBJ whole genome shotgun (WGS) entry which is preliminary data.</text>
</comment>
<evidence type="ECO:0000313" key="3">
    <source>
        <dbReference type="Proteomes" id="UP000436822"/>
    </source>
</evidence>
<protein>
    <submittedName>
        <fullName evidence="2">Uncharacterized protein</fullName>
    </submittedName>
</protein>
<dbReference type="RefSeq" id="WP_159806635.1">
    <property type="nucleotide sequence ID" value="NZ_BLJE01000002.1"/>
</dbReference>
<keyword evidence="3" id="KW-1185">Reference proteome</keyword>
<gene>
    <name evidence="2" type="ORF">KIN_21020</name>
</gene>
<evidence type="ECO:0000256" key="1">
    <source>
        <dbReference type="SAM" id="SignalP"/>
    </source>
</evidence>
<dbReference type="AlphaFoldDB" id="A0A6N6JIC0"/>
<proteinExistence type="predicted"/>
<accession>A0A6N6JIC0</accession>
<feature type="chain" id="PRO_5026649003" evidence="1">
    <location>
        <begin position="22"/>
        <end position="85"/>
    </location>
</feature>
<dbReference type="Proteomes" id="UP000436822">
    <property type="component" value="Unassembled WGS sequence"/>
</dbReference>
<name>A0A6N6JIC0_9RHOB</name>
<feature type="signal peptide" evidence="1">
    <location>
        <begin position="1"/>
        <end position="21"/>
    </location>
</feature>
<dbReference type="OrthoDB" id="7872655at2"/>
<organism evidence="2 3">
    <name type="scientific">Litoreibacter roseus</name>
    <dbReference type="NCBI Taxonomy" id="2601869"/>
    <lineage>
        <taxon>Bacteria</taxon>
        <taxon>Pseudomonadati</taxon>
        <taxon>Pseudomonadota</taxon>
        <taxon>Alphaproteobacteria</taxon>
        <taxon>Rhodobacterales</taxon>
        <taxon>Roseobacteraceae</taxon>
        <taxon>Litoreibacter</taxon>
    </lineage>
</organism>